<dbReference type="Pfam" id="PF04829">
    <property type="entry name" value="PT-VENN"/>
    <property type="match status" value="1"/>
</dbReference>
<feature type="domain" description="VENN motif-containing" evidence="5">
    <location>
        <begin position="3"/>
        <end position="33"/>
    </location>
</feature>
<evidence type="ECO:0000256" key="1">
    <source>
        <dbReference type="ARBA" id="ARBA00004219"/>
    </source>
</evidence>
<organism evidence="7 8">
    <name type="scientific">Pandoraea anapnoica</name>
    <dbReference type="NCBI Taxonomy" id="2508301"/>
    <lineage>
        <taxon>Bacteria</taxon>
        <taxon>Pseudomonadati</taxon>
        <taxon>Pseudomonadota</taxon>
        <taxon>Betaproteobacteria</taxon>
        <taxon>Burkholderiales</taxon>
        <taxon>Burkholderiaceae</taxon>
        <taxon>Pandoraea</taxon>
    </lineage>
</organism>
<dbReference type="InterPro" id="IPR049271">
    <property type="entry name" value="DUF6862"/>
</dbReference>
<dbReference type="AlphaFoldDB" id="A0A5E5AW76"/>
<reference evidence="7 8" key="1">
    <citation type="submission" date="2019-08" db="EMBL/GenBank/DDBJ databases">
        <authorList>
            <person name="Peeters C."/>
        </authorList>
    </citation>
    <scope>NUCLEOTIDE SEQUENCE [LARGE SCALE GENOMIC DNA]</scope>
    <source>
        <strain evidence="7 8">LMG 31117</strain>
    </source>
</reference>
<keyword evidence="2" id="KW-0800">Toxin</keyword>
<keyword evidence="4" id="KW-0843">Virulence</keyword>
<dbReference type="RefSeq" id="WP_150740857.1">
    <property type="nucleotide sequence ID" value="NZ_CABPSP010000028.1"/>
</dbReference>
<evidence type="ECO:0000313" key="8">
    <source>
        <dbReference type="Proteomes" id="UP000383122"/>
    </source>
</evidence>
<dbReference type="EMBL" id="CABPSP010000028">
    <property type="protein sequence ID" value="VVE76420.1"/>
    <property type="molecule type" value="Genomic_DNA"/>
</dbReference>
<feature type="domain" description="DUF6862" evidence="6">
    <location>
        <begin position="43"/>
        <end position="107"/>
    </location>
</feature>
<evidence type="ECO:0000256" key="4">
    <source>
        <dbReference type="ARBA" id="ARBA00023026"/>
    </source>
</evidence>
<dbReference type="InterPro" id="IPR006914">
    <property type="entry name" value="VENN_dom"/>
</dbReference>
<dbReference type="Pfam" id="PF21726">
    <property type="entry name" value="DUF6862"/>
    <property type="match status" value="1"/>
</dbReference>
<keyword evidence="3" id="KW-1266">Target cell cytoplasm</keyword>
<evidence type="ECO:0000256" key="3">
    <source>
        <dbReference type="ARBA" id="ARBA00022913"/>
    </source>
</evidence>
<evidence type="ECO:0000259" key="6">
    <source>
        <dbReference type="Pfam" id="PF21726"/>
    </source>
</evidence>
<keyword evidence="8" id="KW-1185">Reference proteome</keyword>
<protein>
    <submittedName>
        <fullName evidence="7">Uncharacterized protein</fullName>
    </submittedName>
</protein>
<gene>
    <name evidence="7" type="ORF">PAN31117_05392</name>
</gene>
<proteinExistence type="predicted"/>
<dbReference type="Proteomes" id="UP000383122">
    <property type="component" value="Unassembled WGS sequence"/>
</dbReference>
<name>A0A5E5AW76_9BURK</name>
<comment type="subcellular location">
    <subcellularLocation>
        <location evidence="1">Target cell</location>
        <location evidence="1">Target cell cytoplasm</location>
    </subcellularLocation>
</comment>
<evidence type="ECO:0000313" key="7">
    <source>
        <dbReference type="EMBL" id="VVE76420.1"/>
    </source>
</evidence>
<accession>A0A5E5AW76</accession>
<dbReference type="OrthoDB" id="5445630at2"/>
<evidence type="ECO:0000259" key="5">
    <source>
        <dbReference type="Pfam" id="PF04829"/>
    </source>
</evidence>
<dbReference type="GO" id="GO:0090729">
    <property type="term" value="F:toxin activity"/>
    <property type="evidence" value="ECO:0007669"/>
    <property type="project" value="UniProtKB-KW"/>
</dbReference>
<evidence type="ECO:0000256" key="2">
    <source>
        <dbReference type="ARBA" id="ARBA00022656"/>
    </source>
</evidence>
<sequence length="328" mass="33041">MGLAGALVAGALGQDANAAATAAQNETQNNWLKHKAEAFNKPSEADQLKAAASACSASGSLNSESCGKLNELRAASLARDQALTSACADASSAACMLAVADAKANGNLVVRASNGQMFAVDPADSQILSRDPNLKATLFDKQLGSPLGAILSALVVALGGSTETALEGAQLGQAVEGVGAGITSWGTPNSGVAKPVVTTGTKSATPSVNFNPLNPGPLSPDIANTFRSGTYTQIVAEQPTTLYRVYGGTANQLGGFWTSTPPAGPVQSVVDSALLPQWGNTATNVVKIEIPAGTVYFTGVAAPQGGLVGGGNQVVFPAGFRVDQSWIK</sequence>